<evidence type="ECO:0000313" key="10">
    <source>
        <dbReference type="EMBL" id="MFC6784553.1"/>
    </source>
</evidence>
<dbReference type="CDD" id="cd00130">
    <property type="entry name" value="PAS"/>
    <property type="match status" value="3"/>
</dbReference>
<dbReference type="SMART" id="SM00091">
    <property type="entry name" value="PAS"/>
    <property type="match status" value="4"/>
</dbReference>
<keyword evidence="6" id="KW-0805">Transcription regulation</keyword>
<dbReference type="PANTHER" id="PTHR43304">
    <property type="entry name" value="PHYTOCHROME-LIKE PROTEIN CPH1"/>
    <property type="match status" value="1"/>
</dbReference>
<dbReference type="InterPro" id="IPR000700">
    <property type="entry name" value="PAS-assoc_C"/>
</dbReference>
<evidence type="ECO:0000256" key="6">
    <source>
        <dbReference type="ARBA" id="ARBA00023015"/>
    </source>
</evidence>
<dbReference type="SUPFAM" id="SSF55785">
    <property type="entry name" value="PYP-like sensor domain (PAS domain)"/>
    <property type="match status" value="4"/>
</dbReference>
<dbReference type="InterPro" id="IPR031803">
    <property type="entry name" value="BAT_GAF/HTH-assoc"/>
</dbReference>
<comment type="caution">
    <text evidence="10">The sequence shown here is derived from an EMBL/GenBank/DDBJ whole genome shotgun (WGS) entry which is preliminary data.</text>
</comment>
<dbReference type="Gene3D" id="3.30.450.40">
    <property type="match status" value="2"/>
</dbReference>
<dbReference type="Pfam" id="PF08447">
    <property type="entry name" value="PAS_3"/>
    <property type="match status" value="2"/>
</dbReference>
<dbReference type="InterPro" id="IPR052162">
    <property type="entry name" value="Sensor_kinase/Photoreceptor"/>
</dbReference>
<comment type="catalytic activity">
    <reaction evidence="1">
        <text>ATP + protein L-histidine = ADP + protein N-phospho-L-histidine.</text>
        <dbReference type="EC" id="2.7.13.3"/>
    </reaction>
</comment>
<evidence type="ECO:0000313" key="11">
    <source>
        <dbReference type="Proteomes" id="UP001596443"/>
    </source>
</evidence>
<evidence type="ECO:0000256" key="7">
    <source>
        <dbReference type="ARBA" id="ARBA00023163"/>
    </source>
</evidence>
<dbReference type="InterPro" id="IPR029016">
    <property type="entry name" value="GAF-like_dom_sf"/>
</dbReference>
<dbReference type="RefSeq" id="WP_284063730.1">
    <property type="nucleotide sequence ID" value="NZ_CP126159.1"/>
</dbReference>
<evidence type="ECO:0000256" key="4">
    <source>
        <dbReference type="ARBA" id="ARBA00022679"/>
    </source>
</evidence>
<keyword evidence="4" id="KW-0808">Transferase</keyword>
<feature type="domain" description="PAS" evidence="8">
    <location>
        <begin position="525"/>
        <end position="598"/>
    </location>
</feature>
<dbReference type="InterPro" id="IPR007050">
    <property type="entry name" value="HTH_bacterioopsin"/>
</dbReference>
<feature type="domain" description="PAS" evidence="8">
    <location>
        <begin position="149"/>
        <end position="223"/>
    </location>
</feature>
<feature type="domain" description="PAS" evidence="8">
    <location>
        <begin position="276"/>
        <end position="349"/>
    </location>
</feature>
<dbReference type="PANTHER" id="PTHR43304:SF1">
    <property type="entry name" value="PAC DOMAIN-CONTAINING PROTEIN"/>
    <property type="match status" value="1"/>
</dbReference>
<evidence type="ECO:0000259" key="8">
    <source>
        <dbReference type="PROSITE" id="PS50112"/>
    </source>
</evidence>
<evidence type="ECO:0000256" key="3">
    <source>
        <dbReference type="ARBA" id="ARBA00022553"/>
    </source>
</evidence>
<keyword evidence="3" id="KW-0597">Phosphoprotein</keyword>
<dbReference type="PROSITE" id="PS50113">
    <property type="entry name" value="PAC"/>
    <property type="match status" value="3"/>
</dbReference>
<dbReference type="Proteomes" id="UP001596443">
    <property type="component" value="Unassembled WGS sequence"/>
</dbReference>
<evidence type="ECO:0000256" key="2">
    <source>
        <dbReference type="ARBA" id="ARBA00012438"/>
    </source>
</evidence>
<organism evidence="10 11">
    <name type="scientific">Halobaculum halobium</name>
    <dbReference type="NCBI Taxonomy" id="3032281"/>
    <lineage>
        <taxon>Archaea</taxon>
        <taxon>Methanobacteriati</taxon>
        <taxon>Methanobacteriota</taxon>
        <taxon>Stenosarchaea group</taxon>
        <taxon>Halobacteria</taxon>
        <taxon>Halobacteriales</taxon>
        <taxon>Haloferacaceae</taxon>
        <taxon>Halobaculum</taxon>
    </lineage>
</organism>
<dbReference type="SUPFAM" id="SSF55781">
    <property type="entry name" value="GAF domain-like"/>
    <property type="match status" value="2"/>
</dbReference>
<accession>A0ABD5T923</accession>
<keyword evidence="11" id="KW-1185">Reference proteome</keyword>
<feature type="domain" description="PAC" evidence="9">
    <location>
        <begin position="347"/>
        <end position="409"/>
    </location>
</feature>
<dbReference type="Pfam" id="PF13426">
    <property type="entry name" value="PAS_9"/>
    <property type="match status" value="2"/>
</dbReference>
<dbReference type="EMBL" id="JBHSWX010000001">
    <property type="protein sequence ID" value="MFC6784553.1"/>
    <property type="molecule type" value="Genomic_DNA"/>
</dbReference>
<dbReference type="GeneID" id="81211265"/>
<dbReference type="NCBIfam" id="TIGR00229">
    <property type="entry name" value="sensory_box"/>
    <property type="match status" value="4"/>
</dbReference>
<protein>
    <recommendedName>
        <fullName evidence="2">histidine kinase</fullName>
        <ecNumber evidence="2">2.7.13.3</ecNumber>
    </recommendedName>
</protein>
<keyword evidence="5" id="KW-0418">Kinase</keyword>
<dbReference type="PROSITE" id="PS50112">
    <property type="entry name" value="PAS"/>
    <property type="match status" value="3"/>
</dbReference>
<dbReference type="Gene3D" id="3.30.450.20">
    <property type="entry name" value="PAS domain"/>
    <property type="match status" value="4"/>
</dbReference>
<dbReference type="SMART" id="SM00086">
    <property type="entry name" value="PAC"/>
    <property type="match status" value="4"/>
</dbReference>
<evidence type="ECO:0000259" key="9">
    <source>
        <dbReference type="PROSITE" id="PS50113"/>
    </source>
</evidence>
<dbReference type="GO" id="GO:0004673">
    <property type="term" value="F:protein histidine kinase activity"/>
    <property type="evidence" value="ECO:0007669"/>
    <property type="project" value="UniProtKB-EC"/>
</dbReference>
<feature type="domain" description="PAC" evidence="9">
    <location>
        <begin position="225"/>
        <end position="275"/>
    </location>
</feature>
<proteinExistence type="predicted"/>
<dbReference type="EC" id="2.7.13.3" evidence="2"/>
<dbReference type="Pfam" id="PF13185">
    <property type="entry name" value="GAF_2"/>
    <property type="match status" value="2"/>
</dbReference>
<dbReference type="InterPro" id="IPR013655">
    <property type="entry name" value="PAS_fold_3"/>
</dbReference>
<dbReference type="InterPro" id="IPR003018">
    <property type="entry name" value="GAF"/>
</dbReference>
<dbReference type="Pfam" id="PF04967">
    <property type="entry name" value="HTH_10"/>
    <property type="match status" value="1"/>
</dbReference>
<name>A0ABD5T923_9EURY</name>
<dbReference type="InterPro" id="IPR035965">
    <property type="entry name" value="PAS-like_dom_sf"/>
</dbReference>
<dbReference type="InterPro" id="IPR000014">
    <property type="entry name" value="PAS"/>
</dbReference>
<dbReference type="Pfam" id="PF15915">
    <property type="entry name" value="BAT"/>
    <property type="match status" value="1"/>
</dbReference>
<reference evidence="10 11" key="1">
    <citation type="journal article" date="2019" name="Int. J. Syst. Evol. Microbiol.">
        <title>The Global Catalogue of Microorganisms (GCM) 10K type strain sequencing project: providing services to taxonomists for standard genome sequencing and annotation.</title>
        <authorList>
            <consortium name="The Broad Institute Genomics Platform"/>
            <consortium name="The Broad Institute Genome Sequencing Center for Infectious Disease"/>
            <person name="Wu L."/>
            <person name="Ma J."/>
        </authorList>
    </citation>
    <scope>NUCLEOTIDE SEQUENCE [LARGE SCALE GENOMIC DNA]</scope>
    <source>
        <strain evidence="10 11">SYNS20</strain>
    </source>
</reference>
<sequence>MSEEGIETLTVLVVAKEESFASAVADGLEAAGASVITSPVPPAGGAVERGAHIEADALVVSDGVDAPAIMDRLGVGAEFPAVLLADADSEGTIAAAVERGASDVFPRTAATSQCALVADRLASIANRGVDPESSLPSGGGSPDVAPVTGDRAYRAVFENVSDGVVIHDPETGEIVDVNKRYCEINGYERKELVGEDIGMVTVPSEEYGQEAAQGMIEQAREEGPQLFEWRNQHESGETFPVEVHLAVVELDGVERVLASVRDITERKRHERELRASERRLRLIAEHIDEVIYLSTADLSEILYINPAYEDIYGRPVEELKANPQDIIEATHPNDRERYEADVAELIADVEARDTRDVYDGEYRVVVDDEVRWVRVARFPVENDEGSVDRIVGRARDITERKRREREFEQIFNGVTDAIAIQDPETAELLDANQTFVERLDYESIETAREQGVEGLSAADAGFSRQRAQELCHRVIETGESETVEWVQETKAGDRILIEATVSPAVIGGEERIVSIQRDITDHRQLERRFRRIAERVEEVIYLADADLTEVRYVNDAFADIYGRPVEELSEGTQAFMEAVHPEDRDDYAAELEAMVADIRAGDPDDNYEFAFRIKRPDGETRWLEATGYPIQGAVHEPDQFVGVVKDVTERHQREQTLETFHEATSELTAADSRISACRQAVRAAETVLGFPLVSTYLYEEETGRLEPTAVTDRLAELDVEPSSFGPGESLPWQVYVEGEAVTSSELPADVYGPEVPNPEFVLPLGPHGVMLVGAPSATFDAEDVELVQILVATLEAALNHVAGKRALDEREAELQRQQERANRLEELNTIIRDIDHATVEQSSRASIEDAVCERLIDVDRFDLVWIAEESIKGNELRPRTSAGGSEGYVAGLTSVVDSSGAGGHPAVAAAQTNEPRTVENVATEATAGSWRKHALRHGIQSVVAVPVRYETTTHGVLSVASSDPGAFDEATRDVLAELGRSIGYAITVTERERALESEGTTELEFEIADEGLFMFRAATMADCRVRLERTIRRTGGSFSMFYAINGAPVEEVVGLATAAPEIEAAQVVNTDEGTDDSLIEVTAPTWFGDVFTEHGAVVRGATIDGNTGRLVVEAPRGSDVRTLVEGFQNEYPETEFVAQRQRERTIRSLFKLQDALREELTDRQWESLETAYSAGYFEWPREVSGEEVAALIGVSQPTFNKHLRVAERSAFRLLLDHEYPDGDD</sequence>
<feature type="domain" description="PAC" evidence="9">
    <location>
        <begin position="607"/>
        <end position="659"/>
    </location>
</feature>
<dbReference type="InterPro" id="IPR001610">
    <property type="entry name" value="PAC"/>
</dbReference>
<gene>
    <name evidence="10" type="ORF">ACFQFD_00700</name>
</gene>
<dbReference type="AlphaFoldDB" id="A0ABD5T923"/>
<keyword evidence="7" id="KW-0804">Transcription</keyword>
<evidence type="ECO:0000256" key="5">
    <source>
        <dbReference type="ARBA" id="ARBA00022777"/>
    </source>
</evidence>
<evidence type="ECO:0000256" key="1">
    <source>
        <dbReference type="ARBA" id="ARBA00000085"/>
    </source>
</evidence>